<dbReference type="PANTHER" id="PTHR12112:SF22">
    <property type="entry name" value="MANGANESE-DEPENDENT INORGANIC PYROPHOSPHATASE-RELATED"/>
    <property type="match status" value="1"/>
</dbReference>
<dbReference type="Gene3D" id="3.10.580.10">
    <property type="entry name" value="CBS-domain"/>
    <property type="match status" value="1"/>
</dbReference>
<dbReference type="Proteomes" id="UP000049979">
    <property type="component" value="Unassembled WGS sequence"/>
</dbReference>
<dbReference type="NCBIfam" id="NF011442">
    <property type="entry name" value="PRK14869.1-4"/>
    <property type="match status" value="1"/>
</dbReference>
<dbReference type="InterPro" id="IPR038763">
    <property type="entry name" value="DHH_sf"/>
</dbReference>
<dbReference type="AlphaFoldDB" id="A0A0M6WXQ9"/>
<feature type="domain" description="CBS" evidence="9">
    <location>
        <begin position="260"/>
        <end position="317"/>
    </location>
</feature>
<evidence type="ECO:0000256" key="7">
    <source>
        <dbReference type="ARBA" id="ARBA00047820"/>
    </source>
</evidence>
<keyword evidence="5" id="KW-0464">Manganese</keyword>
<dbReference type="SUPFAM" id="SSF75138">
    <property type="entry name" value="HprK N-terminal domain-like"/>
    <property type="match status" value="1"/>
</dbReference>
<dbReference type="Pfam" id="PF00571">
    <property type="entry name" value="CBS"/>
    <property type="match status" value="1"/>
</dbReference>
<dbReference type="InterPro" id="IPR001667">
    <property type="entry name" value="DDH_dom"/>
</dbReference>
<protein>
    <recommendedName>
        <fullName evidence="2">inorganic diphosphatase</fullName>
        <ecNumber evidence="2">3.6.1.1</ecNumber>
    </recommendedName>
    <alternativeName>
        <fullName evidence="6">Pyrophosphate phospho-hydrolase</fullName>
    </alternativeName>
</protein>
<dbReference type="STRING" id="301302.ERS852420_01278"/>
<dbReference type="EC" id="3.6.1.1" evidence="2"/>
<dbReference type="GO" id="GO:0046872">
    <property type="term" value="F:metal ion binding"/>
    <property type="evidence" value="ECO:0007669"/>
    <property type="project" value="UniProtKB-KW"/>
</dbReference>
<gene>
    <name evidence="10" type="ORF">M72_12911</name>
</gene>
<dbReference type="Gene3D" id="3.10.310.20">
    <property type="entry name" value="DHHA2 domain"/>
    <property type="match status" value="1"/>
</dbReference>
<reference evidence="11" key="1">
    <citation type="submission" date="2015-05" db="EMBL/GenBank/DDBJ databases">
        <authorList>
            <consortium name="Pathogen Informatics"/>
        </authorList>
    </citation>
    <scope>NUCLEOTIDE SEQUENCE [LARGE SCALE GENOMIC DNA]</scope>
    <source>
        <strain evidence="11">M72</strain>
    </source>
</reference>
<dbReference type="Pfam" id="PF02833">
    <property type="entry name" value="DHHA2"/>
    <property type="match status" value="1"/>
</dbReference>
<keyword evidence="11" id="KW-1185">Reference proteome</keyword>
<evidence type="ECO:0000256" key="2">
    <source>
        <dbReference type="ARBA" id="ARBA00012146"/>
    </source>
</evidence>
<dbReference type="PROSITE" id="PS51371">
    <property type="entry name" value="CBS"/>
    <property type="match status" value="1"/>
</dbReference>
<name>A0A0M6WXQ9_9FIRM</name>
<dbReference type="InterPro" id="IPR028979">
    <property type="entry name" value="Ser_kin/Pase_Hpr-like_N_sf"/>
</dbReference>
<dbReference type="EMBL" id="CVRR01000048">
    <property type="protein sequence ID" value="CRL41593.1"/>
    <property type="molecule type" value="Genomic_DNA"/>
</dbReference>
<dbReference type="FunFam" id="3.90.1640.10:FF:000001">
    <property type="entry name" value="Probable manganese-dependent inorganic pyrophosphatase"/>
    <property type="match status" value="1"/>
</dbReference>
<dbReference type="NCBIfam" id="NF011443">
    <property type="entry name" value="PRK14869.1-5"/>
    <property type="match status" value="1"/>
</dbReference>
<dbReference type="InterPro" id="IPR046342">
    <property type="entry name" value="CBS_dom_sf"/>
</dbReference>
<sequence length="557" mass="62362">MAKKKVWVVGHKHPDTDSICAAISYANLKNEIEKKNPKTATGMTYIAKRAGSVNAETAYVLERFHAEAPAMISDVGTQIKDIQIRRTEGVNSHISMKKAWEMMKILGVVTLPVVRENKLEGLIVTGDIAKSYMDVYDNTILSTARTQYKNIVETLDGQLLTGNEHAYFVHGKVVIGIGTPEGVTSAIDKDDLVMIGDGEESQMLSIASNCSCMIVTNGYEISQEVIEAAKEREVVLISTPYDTFTAARLINQSMPIKHFMTKNGIIHFDLDDYVDEVRETVANIRHRDFPVLDENQNYVGMFSRRNLMKAEKKKLILVDHNEKSQAVSNIDEAEILEIIDHHRLGSLETMSPVYFRNQPLGCTSTIIYQMYLEKGITITSQMAGLMCAAILSDTLMFRSPTCTQIDREAALRLAEIAEVKVEELASAMFQAGSNFDNKTEEEILNQDFKIFHAEDVSFGVAQISAMGRTELDKVQERIEPKLEQMMGEKQIQMIFVMLTDILNESTYLIYRGADASQLVAAAYNCEPSDQGIMLENVVSRKKQLIPALINTLAERKM</sequence>
<dbReference type="SUPFAM" id="SSF54631">
    <property type="entry name" value="CBS-domain pair"/>
    <property type="match status" value="1"/>
</dbReference>
<organism evidence="10 11">
    <name type="scientific">Roseburia faecis</name>
    <dbReference type="NCBI Taxonomy" id="301302"/>
    <lineage>
        <taxon>Bacteria</taxon>
        <taxon>Bacillati</taxon>
        <taxon>Bacillota</taxon>
        <taxon>Clostridia</taxon>
        <taxon>Lachnospirales</taxon>
        <taxon>Lachnospiraceae</taxon>
        <taxon>Roseburia</taxon>
    </lineage>
</organism>
<evidence type="ECO:0000313" key="11">
    <source>
        <dbReference type="Proteomes" id="UP000049979"/>
    </source>
</evidence>
<dbReference type="OrthoDB" id="9766150at2"/>
<evidence type="ECO:0000256" key="8">
    <source>
        <dbReference type="PROSITE-ProRule" id="PRU00703"/>
    </source>
</evidence>
<keyword evidence="3" id="KW-0479">Metal-binding</keyword>
<comment type="catalytic activity">
    <reaction evidence="7">
        <text>diphosphate + H2O = 2 phosphate + H(+)</text>
        <dbReference type="Rhea" id="RHEA:24576"/>
        <dbReference type="ChEBI" id="CHEBI:15377"/>
        <dbReference type="ChEBI" id="CHEBI:15378"/>
        <dbReference type="ChEBI" id="CHEBI:33019"/>
        <dbReference type="ChEBI" id="CHEBI:43474"/>
        <dbReference type="EC" id="3.6.1.1"/>
    </reaction>
</comment>
<dbReference type="InterPro" id="IPR010766">
    <property type="entry name" value="DRTGG"/>
</dbReference>
<dbReference type="SMART" id="SM01131">
    <property type="entry name" value="DHHA2"/>
    <property type="match status" value="1"/>
</dbReference>
<dbReference type="InterPro" id="IPR004097">
    <property type="entry name" value="DHHA2"/>
</dbReference>
<evidence type="ECO:0000313" key="10">
    <source>
        <dbReference type="EMBL" id="CRL41593.1"/>
    </source>
</evidence>
<dbReference type="InterPro" id="IPR038222">
    <property type="entry name" value="DHHA2_dom_sf"/>
</dbReference>
<evidence type="ECO:0000256" key="1">
    <source>
        <dbReference type="ARBA" id="ARBA00001936"/>
    </source>
</evidence>
<keyword evidence="4 10" id="KW-0378">Hydrolase</keyword>
<evidence type="ECO:0000256" key="6">
    <source>
        <dbReference type="ARBA" id="ARBA00032535"/>
    </source>
</evidence>
<dbReference type="Pfam" id="PF01368">
    <property type="entry name" value="DHH"/>
    <property type="match status" value="1"/>
</dbReference>
<keyword evidence="8" id="KW-0129">CBS domain</keyword>
<dbReference type="Pfam" id="PF07085">
    <property type="entry name" value="DRTGG"/>
    <property type="match status" value="1"/>
</dbReference>
<evidence type="ECO:0000256" key="3">
    <source>
        <dbReference type="ARBA" id="ARBA00022723"/>
    </source>
</evidence>
<accession>A0A0M6WXQ9</accession>
<dbReference type="GO" id="GO:0004427">
    <property type="term" value="F:inorganic diphosphate phosphatase activity"/>
    <property type="evidence" value="ECO:0007669"/>
    <property type="project" value="UniProtKB-EC"/>
</dbReference>
<comment type="cofactor">
    <cofactor evidence="1">
        <name>Mn(2+)</name>
        <dbReference type="ChEBI" id="CHEBI:29035"/>
    </cofactor>
</comment>
<evidence type="ECO:0000256" key="5">
    <source>
        <dbReference type="ARBA" id="ARBA00023211"/>
    </source>
</evidence>
<dbReference type="Gene3D" id="3.40.1390.20">
    <property type="entry name" value="HprK N-terminal domain-like"/>
    <property type="match status" value="1"/>
</dbReference>
<evidence type="ECO:0000256" key="4">
    <source>
        <dbReference type="ARBA" id="ARBA00022801"/>
    </source>
</evidence>
<dbReference type="Gene3D" id="3.90.1640.10">
    <property type="entry name" value="inorganic pyrophosphatase (n-terminal core)"/>
    <property type="match status" value="1"/>
</dbReference>
<dbReference type="SUPFAM" id="SSF64182">
    <property type="entry name" value="DHH phosphoesterases"/>
    <property type="match status" value="1"/>
</dbReference>
<evidence type="ECO:0000259" key="9">
    <source>
        <dbReference type="PROSITE" id="PS51371"/>
    </source>
</evidence>
<dbReference type="PANTHER" id="PTHR12112">
    <property type="entry name" value="BNIP - RELATED"/>
    <property type="match status" value="1"/>
</dbReference>
<dbReference type="InterPro" id="IPR000644">
    <property type="entry name" value="CBS_dom"/>
</dbReference>
<dbReference type="GO" id="GO:0005737">
    <property type="term" value="C:cytoplasm"/>
    <property type="evidence" value="ECO:0007669"/>
    <property type="project" value="InterPro"/>
</dbReference>
<dbReference type="RefSeq" id="WP_055068496.1">
    <property type="nucleotide sequence ID" value="NZ_CP173697.1"/>
</dbReference>
<proteinExistence type="predicted"/>